<gene>
    <name evidence="3" type="ORF">BFS16_04880</name>
</gene>
<evidence type="ECO:0000256" key="1">
    <source>
        <dbReference type="ARBA" id="ARBA00008558"/>
    </source>
</evidence>
<evidence type="ECO:0000256" key="2">
    <source>
        <dbReference type="ARBA" id="ARBA00023235"/>
    </source>
</evidence>
<comment type="similarity">
    <text evidence="1">Belongs to the N-acylglucosamine 2-epimerase family.</text>
</comment>
<dbReference type="GO" id="GO:0016853">
    <property type="term" value="F:isomerase activity"/>
    <property type="evidence" value="ECO:0007669"/>
    <property type="project" value="UniProtKB-KW"/>
</dbReference>
<dbReference type="PANTHER" id="PTHR15108">
    <property type="entry name" value="N-ACYLGLUCOSAMINE-2-EPIMERASE"/>
    <property type="match status" value="1"/>
</dbReference>
<dbReference type="SUPFAM" id="SSF48208">
    <property type="entry name" value="Six-hairpin glycosidases"/>
    <property type="match status" value="1"/>
</dbReference>
<evidence type="ECO:0000313" key="3">
    <source>
        <dbReference type="EMBL" id="PNP95694.1"/>
    </source>
</evidence>
<dbReference type="AlphaFoldDB" id="A0A2K0XMF3"/>
<name>A0A2K0XMF3_9BACT</name>
<dbReference type="RefSeq" id="WP_103003002.1">
    <property type="nucleotide sequence ID" value="NZ_NBAX01000003.1"/>
</dbReference>
<sequence>MEIKNYISQWEERYHSDLTNNILPFWLTNGLDKEHGGVYTCLDRDGKLMDTTKSVWFQGRFGFITAYAYNHIEKNPAWLEASKSCIDFIIHHCTNEDGRMYFEVTADGTPLRMRRYLFSECFAAIAMSEYSIASGKQEYAEKALDVFHTIQHYANTPGLLEPKYLPAMKCQGHSLTMILINTASRLREAIDAPELTKQIDLSLEKLEKYFVHPEYKAILETVGLNGELIDTLNGRVINPGHCIETSWFILEEARYRNWDSHLVDLGTKILDWSWDWGWDEKYGGIINFRDCKNFPPQDYSQDMKFWWPQTETIIATLYAYLATGDEKYIGKHKMISEWTYRHFPDKEYGEWYGYLHRDGTVAQPAKGNIFKGPFHIPRMMMKSYLLCKDIMEKENESKSR</sequence>
<dbReference type="GO" id="GO:0005975">
    <property type="term" value="P:carbohydrate metabolic process"/>
    <property type="evidence" value="ECO:0007669"/>
    <property type="project" value="InterPro"/>
</dbReference>
<dbReference type="Gene3D" id="1.50.10.10">
    <property type="match status" value="1"/>
</dbReference>
<comment type="caution">
    <text evidence="3">The sequence shown here is derived from an EMBL/GenBank/DDBJ whole genome shotgun (WGS) entry which is preliminary data.</text>
</comment>
<dbReference type="InterPro" id="IPR010819">
    <property type="entry name" value="AGE/CE"/>
</dbReference>
<accession>A0A2K0XMF3</accession>
<dbReference type="InterPro" id="IPR012341">
    <property type="entry name" value="6hp_glycosidase-like_sf"/>
</dbReference>
<evidence type="ECO:0000313" key="4">
    <source>
        <dbReference type="Proteomes" id="UP000236634"/>
    </source>
</evidence>
<proteinExistence type="inferred from homology"/>
<dbReference type="Pfam" id="PF07221">
    <property type="entry name" value="GlcNAc_2-epim"/>
    <property type="match status" value="1"/>
</dbReference>
<organism evidence="3 4">
    <name type="scientific">Hoylesella timonensis</name>
    <dbReference type="NCBI Taxonomy" id="386414"/>
    <lineage>
        <taxon>Bacteria</taxon>
        <taxon>Pseudomonadati</taxon>
        <taxon>Bacteroidota</taxon>
        <taxon>Bacteroidia</taxon>
        <taxon>Bacteroidales</taxon>
        <taxon>Prevotellaceae</taxon>
        <taxon>Hoylesella</taxon>
    </lineage>
</organism>
<protein>
    <submittedName>
        <fullName evidence="3">N-acylglucosamine 2-epimerase</fullName>
    </submittedName>
</protein>
<dbReference type="InterPro" id="IPR008928">
    <property type="entry name" value="6-hairpin_glycosidase_sf"/>
</dbReference>
<reference evidence="3 4" key="1">
    <citation type="submission" date="2017-03" db="EMBL/GenBank/DDBJ databases">
        <authorList>
            <person name="Afonso C.L."/>
            <person name="Miller P.J."/>
            <person name="Scott M.A."/>
            <person name="Spackman E."/>
            <person name="Goraichik I."/>
            <person name="Dimitrov K.M."/>
            <person name="Suarez D.L."/>
            <person name="Swayne D.E."/>
        </authorList>
    </citation>
    <scope>NUCLEOTIDE SEQUENCE [LARGE SCALE GENOMIC DNA]</scope>
    <source>
        <strain evidence="3 4">DNF00076</strain>
    </source>
</reference>
<dbReference type="Proteomes" id="UP000236634">
    <property type="component" value="Unassembled WGS sequence"/>
</dbReference>
<dbReference type="FunFam" id="1.50.10.10:FF:000021">
    <property type="entry name" value="N-acylglucosamine 2-epimerase"/>
    <property type="match status" value="1"/>
</dbReference>
<keyword evidence="2" id="KW-0413">Isomerase</keyword>
<dbReference type="EMBL" id="NBAX01000003">
    <property type="protein sequence ID" value="PNP95694.1"/>
    <property type="molecule type" value="Genomic_DNA"/>
</dbReference>